<reference evidence="3" key="1">
    <citation type="journal article" date="2021" name="PeerJ">
        <title>Extensive microbial diversity within the chicken gut microbiome revealed by metagenomics and culture.</title>
        <authorList>
            <person name="Gilroy R."/>
            <person name="Ravi A."/>
            <person name="Getino M."/>
            <person name="Pursley I."/>
            <person name="Horton D.L."/>
            <person name="Alikhan N.F."/>
            <person name="Baker D."/>
            <person name="Gharbi K."/>
            <person name="Hall N."/>
            <person name="Watson M."/>
            <person name="Adriaenssens E.M."/>
            <person name="Foster-Nyarko E."/>
            <person name="Jarju S."/>
            <person name="Secka A."/>
            <person name="Antonio M."/>
            <person name="Oren A."/>
            <person name="Chaudhuri R.R."/>
            <person name="La Ragione R."/>
            <person name="Hildebrand F."/>
            <person name="Pallen M.J."/>
        </authorList>
    </citation>
    <scope>NUCLEOTIDE SEQUENCE</scope>
    <source>
        <strain evidence="3">CHK121-7720</strain>
    </source>
</reference>
<dbReference type="CDD" id="cd03789">
    <property type="entry name" value="GT9_LPS_heptosyltransferase"/>
    <property type="match status" value="1"/>
</dbReference>
<dbReference type="PANTHER" id="PTHR30160:SF22">
    <property type="entry name" value="LIPOPOLYSACCHARIDE CORE BIOSYNTHESIS PROTEIN"/>
    <property type="match status" value="1"/>
</dbReference>
<name>A0A921SVB5_9BACT</name>
<dbReference type="EMBL" id="DYUD01000024">
    <property type="protein sequence ID" value="HJG89468.1"/>
    <property type="molecule type" value="Genomic_DNA"/>
</dbReference>
<protein>
    <submittedName>
        <fullName evidence="3">Glycosyltransferase family 9 protein</fullName>
    </submittedName>
</protein>
<organism evidence="3 4">
    <name type="scientific">Barnesiella viscericola</name>
    <dbReference type="NCBI Taxonomy" id="397865"/>
    <lineage>
        <taxon>Bacteria</taxon>
        <taxon>Pseudomonadati</taxon>
        <taxon>Bacteroidota</taxon>
        <taxon>Bacteroidia</taxon>
        <taxon>Bacteroidales</taxon>
        <taxon>Barnesiellaceae</taxon>
        <taxon>Barnesiella</taxon>
    </lineage>
</organism>
<evidence type="ECO:0000256" key="2">
    <source>
        <dbReference type="ARBA" id="ARBA00022679"/>
    </source>
</evidence>
<evidence type="ECO:0000256" key="1">
    <source>
        <dbReference type="ARBA" id="ARBA00022676"/>
    </source>
</evidence>
<proteinExistence type="predicted"/>
<evidence type="ECO:0000313" key="3">
    <source>
        <dbReference type="EMBL" id="HJG89468.1"/>
    </source>
</evidence>
<dbReference type="SUPFAM" id="SSF53756">
    <property type="entry name" value="UDP-Glycosyltransferase/glycogen phosphorylase"/>
    <property type="match status" value="1"/>
</dbReference>
<dbReference type="AlphaFoldDB" id="A0A921SVB5"/>
<accession>A0A921SVB5</accession>
<evidence type="ECO:0000313" key="4">
    <source>
        <dbReference type="Proteomes" id="UP000757103"/>
    </source>
</evidence>
<dbReference type="InterPro" id="IPR002201">
    <property type="entry name" value="Glyco_trans_9"/>
</dbReference>
<keyword evidence="2" id="KW-0808">Transferase</keyword>
<comment type="caution">
    <text evidence="3">The sequence shown here is derived from an EMBL/GenBank/DDBJ whole genome shotgun (WGS) entry which is preliminary data.</text>
</comment>
<keyword evidence="1" id="KW-0328">Glycosyltransferase</keyword>
<dbReference type="GO" id="GO:0009244">
    <property type="term" value="P:lipopolysaccharide core region biosynthetic process"/>
    <property type="evidence" value="ECO:0007669"/>
    <property type="project" value="TreeGrafter"/>
</dbReference>
<sequence length="353" mass="39468">MSYRKVLIMRLSALGDVAMTIPVVYSVCRAYPDTTFVMLTQKVASQLFLCAPRNLQVVVADVKGRHKGFGGLYDLAKELRSLSIDAVADLHDVLRTKFLRTCFRWWGIRVAVIDKGRKEKHQLTARHKHGELHPLRSSFERYGEVFNSLGFTFTPQFDSLYGEGKGDEGLYSALTPPKAPGEYWIGVAPFAKHEGKIYPLDHMENVVAKLSGESKVKIFLFGSGERERDILSVWEERYPHVITLADKRHGFALELALMSHLDVMISMDSANMHLASLVAVPVVSVWGATHPCCGFLGWHQSEANVVQLPLGCRPCSIFGNKPCHRKDYACMEIAPSVIVERVKQLKAQPVSNG</sequence>
<dbReference type="RefSeq" id="WP_273306531.1">
    <property type="nucleotide sequence ID" value="NZ_DYUD01000024.1"/>
</dbReference>
<reference evidence="3" key="2">
    <citation type="submission" date="2021-09" db="EMBL/GenBank/DDBJ databases">
        <authorList>
            <person name="Gilroy R."/>
        </authorList>
    </citation>
    <scope>NUCLEOTIDE SEQUENCE</scope>
    <source>
        <strain evidence="3">CHK121-7720</strain>
    </source>
</reference>
<dbReference type="GO" id="GO:0008713">
    <property type="term" value="F:ADP-heptose-lipopolysaccharide heptosyltransferase activity"/>
    <property type="evidence" value="ECO:0007669"/>
    <property type="project" value="TreeGrafter"/>
</dbReference>
<gene>
    <name evidence="3" type="ORF">K8U91_08380</name>
</gene>
<dbReference type="InterPro" id="IPR051199">
    <property type="entry name" value="LPS_LOS_Heptosyltrfase"/>
</dbReference>
<dbReference type="PANTHER" id="PTHR30160">
    <property type="entry name" value="TETRAACYLDISACCHARIDE 4'-KINASE-RELATED"/>
    <property type="match status" value="1"/>
</dbReference>
<dbReference type="Pfam" id="PF01075">
    <property type="entry name" value="Glyco_transf_9"/>
    <property type="match status" value="1"/>
</dbReference>
<dbReference type="Gene3D" id="3.40.50.2000">
    <property type="entry name" value="Glycogen Phosphorylase B"/>
    <property type="match status" value="2"/>
</dbReference>
<dbReference type="Proteomes" id="UP000757103">
    <property type="component" value="Unassembled WGS sequence"/>
</dbReference>
<dbReference type="GO" id="GO:0005829">
    <property type="term" value="C:cytosol"/>
    <property type="evidence" value="ECO:0007669"/>
    <property type="project" value="TreeGrafter"/>
</dbReference>